<dbReference type="Gene3D" id="1.10.10.10">
    <property type="entry name" value="Winged helix-like DNA-binding domain superfamily/Winged helix DNA-binding domain"/>
    <property type="match status" value="1"/>
</dbReference>
<dbReference type="SUPFAM" id="SSF48452">
    <property type="entry name" value="TPR-like"/>
    <property type="match status" value="1"/>
</dbReference>
<gene>
    <name evidence="5" type="ORF">Aau02nite_85740</name>
</gene>
<dbReference type="GO" id="GO:0005737">
    <property type="term" value="C:cytoplasm"/>
    <property type="evidence" value="ECO:0007669"/>
    <property type="project" value="TreeGrafter"/>
</dbReference>
<dbReference type="PROSITE" id="PS50043">
    <property type="entry name" value="HTH_LUXR_2"/>
    <property type="match status" value="1"/>
</dbReference>
<reference evidence="5" key="1">
    <citation type="submission" date="2021-03" db="EMBL/GenBank/DDBJ databases">
        <title>Whole genome shotgun sequence of Actinoplanes auranticolor NBRC 12245.</title>
        <authorList>
            <person name="Komaki H."/>
            <person name="Tamura T."/>
        </authorList>
    </citation>
    <scope>NUCLEOTIDE SEQUENCE</scope>
    <source>
        <strain evidence="5">NBRC 12245</strain>
    </source>
</reference>
<dbReference type="GO" id="GO:0006355">
    <property type="term" value="P:regulation of DNA-templated transcription"/>
    <property type="evidence" value="ECO:0007669"/>
    <property type="project" value="InterPro"/>
</dbReference>
<name>A0A919SXE8_9ACTN</name>
<dbReference type="Pfam" id="PF00196">
    <property type="entry name" value="GerE"/>
    <property type="match status" value="1"/>
</dbReference>
<dbReference type="InterPro" id="IPR000792">
    <property type="entry name" value="Tscrpt_reg_LuxR_C"/>
</dbReference>
<dbReference type="CDD" id="cd06170">
    <property type="entry name" value="LuxR_C_like"/>
    <property type="match status" value="1"/>
</dbReference>
<dbReference type="GO" id="GO:0003677">
    <property type="term" value="F:DNA binding"/>
    <property type="evidence" value="ECO:0007669"/>
    <property type="project" value="InterPro"/>
</dbReference>
<dbReference type="InterPro" id="IPR011990">
    <property type="entry name" value="TPR-like_helical_dom_sf"/>
</dbReference>
<dbReference type="PRINTS" id="PR00038">
    <property type="entry name" value="HTHLUXR"/>
</dbReference>
<dbReference type="GO" id="GO:0005524">
    <property type="term" value="F:ATP binding"/>
    <property type="evidence" value="ECO:0007669"/>
    <property type="project" value="UniProtKB-KW"/>
</dbReference>
<dbReference type="GO" id="GO:0004016">
    <property type="term" value="F:adenylate cyclase activity"/>
    <property type="evidence" value="ECO:0007669"/>
    <property type="project" value="TreeGrafter"/>
</dbReference>
<dbReference type="PANTHER" id="PTHR16305:SF35">
    <property type="entry name" value="TRANSCRIPTIONAL ACTIVATOR DOMAIN"/>
    <property type="match status" value="1"/>
</dbReference>
<dbReference type="SMART" id="SM00421">
    <property type="entry name" value="HTH_LUXR"/>
    <property type="match status" value="1"/>
</dbReference>
<dbReference type="InterPro" id="IPR036388">
    <property type="entry name" value="WH-like_DNA-bd_sf"/>
</dbReference>
<protein>
    <recommendedName>
        <fullName evidence="4">HTH luxR-type domain-containing protein</fullName>
    </recommendedName>
</protein>
<sequence>MPSPFPLVGRDDTQAALDGALEALAGGTGGCLVIEGPAGIGKTRVLTAAVGAAGERGITVAAGRTTELDRVAPLTTFLAALRTSVPPVLDETRMADITRHPDAKFWLVDQLSERVEQFCRDRPLVIAIDDIQWVDELTSLALRVMVPALQSSSVLWLLARRSHISRTPAAAMVDWLIDEGARSLPLEPLDPPAAARFCVNVLGARPGPGVLALADGADGNPFLLEELLTTLQATGRIHRSGGLAEVSEGPLPASFVTTVDRRLSELPAHVRRLLEVGAVLGRPFTLHEVAGLLAQPTAELLGATRDAVDAGTLIDSGSSLWFRHNLIREAVYDGLPGSARQALHREAVTVLRNEGRPAAEIAEHFVHGAQQVDPQSMELLRDAIDEVAHSAPGAAADLIMQTLDLLRGDDPGRLQLIADAIRLLASAGRLAEAQKLGDIYLSCGLSAPDEAAILLGLAEALKHAGQDREAVAYIERALCREGVPTPDQARLLGVQAHGLLQVGELDAAQRAAAGAVEQGGLSGTHSAVVLGGAAQSAVAYARGELDLALRHADDAVTLADRVRGEAPHRHPRLWLGRALVALDRTDRAGYVYEADRRIADQLGTVWSRPLSQLFQADLLLSTGQLGDAEAAAEAGLLAAEQLGATACAPALLATLAHLAVRRKDQTAARRHLDRARHYLDTGVCATDEEVQWETALYHDADGRPEAAFEALSSLYPILGDRPYLLVHEPLAAASLTRFALAVGARHEAASVVAAARRVADRNQGVVSLNGAALHAEGLLHDDLDALRAAVTAYRTSPRPLCRASALEDQAVAERSRGDDAAAPALFEQALSLYADAGAHRDVQRLQGRLRRARSGRPTGRGTARRPKSGWGSLTESELRVVRLVAQGRTNREVAAELFLSRHTVDSHIRHAFAKLRVSSRVELTRLALENDRGTASSSDGLRPAATR</sequence>
<keyword evidence="6" id="KW-1185">Reference proteome</keyword>
<evidence type="ECO:0000256" key="3">
    <source>
        <dbReference type="SAM" id="MobiDB-lite"/>
    </source>
</evidence>
<evidence type="ECO:0000313" key="6">
    <source>
        <dbReference type="Proteomes" id="UP000681340"/>
    </source>
</evidence>
<dbReference type="Proteomes" id="UP000681340">
    <property type="component" value="Unassembled WGS sequence"/>
</dbReference>
<accession>A0A919SXE8</accession>
<feature type="region of interest" description="Disordered" evidence="3">
    <location>
        <begin position="849"/>
        <end position="871"/>
    </location>
</feature>
<feature type="domain" description="HTH luxR-type" evidence="4">
    <location>
        <begin position="866"/>
        <end position="931"/>
    </location>
</feature>
<dbReference type="InterPro" id="IPR027417">
    <property type="entry name" value="P-loop_NTPase"/>
</dbReference>
<dbReference type="Pfam" id="PF13191">
    <property type="entry name" value="AAA_16"/>
    <property type="match status" value="1"/>
</dbReference>
<dbReference type="PANTHER" id="PTHR16305">
    <property type="entry name" value="TESTICULAR SOLUBLE ADENYLYL CYCLASE"/>
    <property type="match status" value="1"/>
</dbReference>
<evidence type="ECO:0000259" key="4">
    <source>
        <dbReference type="PROSITE" id="PS50043"/>
    </source>
</evidence>
<evidence type="ECO:0000256" key="1">
    <source>
        <dbReference type="ARBA" id="ARBA00022741"/>
    </source>
</evidence>
<dbReference type="InterPro" id="IPR016032">
    <property type="entry name" value="Sig_transdc_resp-reg_C-effctor"/>
</dbReference>
<dbReference type="Gene3D" id="1.25.40.10">
    <property type="entry name" value="Tetratricopeptide repeat domain"/>
    <property type="match status" value="2"/>
</dbReference>
<evidence type="ECO:0000313" key="5">
    <source>
        <dbReference type="EMBL" id="GIM79429.1"/>
    </source>
</evidence>
<evidence type="ECO:0000256" key="2">
    <source>
        <dbReference type="ARBA" id="ARBA00022840"/>
    </source>
</evidence>
<organism evidence="5 6">
    <name type="scientific">Actinoplanes auranticolor</name>
    <dbReference type="NCBI Taxonomy" id="47988"/>
    <lineage>
        <taxon>Bacteria</taxon>
        <taxon>Bacillati</taxon>
        <taxon>Actinomycetota</taxon>
        <taxon>Actinomycetes</taxon>
        <taxon>Micromonosporales</taxon>
        <taxon>Micromonosporaceae</taxon>
        <taxon>Actinoplanes</taxon>
    </lineage>
</organism>
<dbReference type="InterPro" id="IPR041664">
    <property type="entry name" value="AAA_16"/>
</dbReference>
<keyword evidence="2" id="KW-0067">ATP-binding</keyword>
<dbReference type="AlphaFoldDB" id="A0A919SXE8"/>
<proteinExistence type="predicted"/>
<comment type="caution">
    <text evidence="5">The sequence shown here is derived from an EMBL/GenBank/DDBJ whole genome shotgun (WGS) entry which is preliminary data.</text>
</comment>
<dbReference type="PROSITE" id="PS00622">
    <property type="entry name" value="HTH_LUXR_1"/>
    <property type="match status" value="1"/>
</dbReference>
<keyword evidence="1" id="KW-0547">Nucleotide-binding</keyword>
<dbReference type="SUPFAM" id="SSF46894">
    <property type="entry name" value="C-terminal effector domain of the bipartite response regulators"/>
    <property type="match status" value="1"/>
</dbReference>
<dbReference type="SUPFAM" id="SSF52540">
    <property type="entry name" value="P-loop containing nucleoside triphosphate hydrolases"/>
    <property type="match status" value="1"/>
</dbReference>
<dbReference type="EMBL" id="BOQL01000082">
    <property type="protein sequence ID" value="GIM79429.1"/>
    <property type="molecule type" value="Genomic_DNA"/>
</dbReference>
<dbReference type="RefSeq" id="WP_212994367.1">
    <property type="nucleotide sequence ID" value="NZ_BAABEA010000048.1"/>
</dbReference>